<organism evidence="6 7">
    <name type="scientific">Robertmurraya mangrovi</name>
    <dbReference type="NCBI Taxonomy" id="3098077"/>
    <lineage>
        <taxon>Bacteria</taxon>
        <taxon>Bacillati</taxon>
        <taxon>Bacillota</taxon>
        <taxon>Bacilli</taxon>
        <taxon>Bacillales</taxon>
        <taxon>Bacillaceae</taxon>
        <taxon>Robertmurraya</taxon>
    </lineage>
</organism>
<evidence type="ECO:0000313" key="7">
    <source>
        <dbReference type="Proteomes" id="UP001290455"/>
    </source>
</evidence>
<reference evidence="6 7" key="1">
    <citation type="submission" date="2023-11" db="EMBL/GenBank/DDBJ databases">
        <title>Bacillus jintuensis, isolated from a mudflat on the Beibu Gulf coast.</title>
        <authorList>
            <person name="Li M."/>
        </authorList>
    </citation>
    <scope>NUCLEOTIDE SEQUENCE [LARGE SCALE GENOMIC DNA]</scope>
    <source>
        <strain evidence="6 7">31A1R</strain>
    </source>
</reference>
<dbReference type="Gene3D" id="3.40.630.10">
    <property type="entry name" value="Zn peptidases"/>
    <property type="match status" value="1"/>
</dbReference>
<evidence type="ECO:0000313" key="6">
    <source>
        <dbReference type="EMBL" id="MDZ5471325.1"/>
    </source>
</evidence>
<feature type="domain" description="Peptidase M20 dimerisation" evidence="5">
    <location>
        <begin position="180"/>
        <end position="274"/>
    </location>
</feature>
<dbReference type="CDD" id="cd03885">
    <property type="entry name" value="M20_CPDG2"/>
    <property type="match status" value="1"/>
</dbReference>
<dbReference type="InterPro" id="IPR002933">
    <property type="entry name" value="Peptidase_M20"/>
</dbReference>
<dbReference type="SUPFAM" id="SSF53187">
    <property type="entry name" value="Zn-dependent exopeptidases"/>
    <property type="match status" value="1"/>
</dbReference>
<dbReference type="Gene3D" id="3.30.70.360">
    <property type="match status" value="1"/>
</dbReference>
<dbReference type="PROSITE" id="PS00758">
    <property type="entry name" value="ARGE_DAPE_CPG2_1"/>
    <property type="match status" value="1"/>
</dbReference>
<keyword evidence="7" id="KW-1185">Reference proteome</keyword>
<evidence type="ECO:0000256" key="1">
    <source>
        <dbReference type="ARBA" id="ARBA00001947"/>
    </source>
</evidence>
<dbReference type="SUPFAM" id="SSF55031">
    <property type="entry name" value="Bacterial exopeptidase dimerisation domain"/>
    <property type="match status" value="1"/>
</dbReference>
<comment type="caution">
    <text evidence="6">The sequence shown here is derived from an EMBL/GenBank/DDBJ whole genome shotgun (WGS) entry which is preliminary data.</text>
</comment>
<keyword evidence="4" id="KW-0862">Zinc</keyword>
<name>A0ABU5IW21_9BACI</name>
<gene>
    <name evidence="6" type="ORF">SM124_06150</name>
</gene>
<evidence type="ECO:0000256" key="3">
    <source>
        <dbReference type="ARBA" id="ARBA00022801"/>
    </source>
</evidence>
<dbReference type="Pfam" id="PF01546">
    <property type="entry name" value="Peptidase_M20"/>
    <property type="match status" value="1"/>
</dbReference>
<dbReference type="PIRSF" id="PIRSF037238">
    <property type="entry name" value="Carboxypeptidase_G2"/>
    <property type="match status" value="1"/>
</dbReference>
<dbReference type="Proteomes" id="UP001290455">
    <property type="component" value="Unassembled WGS sequence"/>
</dbReference>
<keyword evidence="2" id="KW-0479">Metal-binding</keyword>
<evidence type="ECO:0000256" key="2">
    <source>
        <dbReference type="ARBA" id="ARBA00022723"/>
    </source>
</evidence>
<evidence type="ECO:0000259" key="5">
    <source>
        <dbReference type="Pfam" id="PF07687"/>
    </source>
</evidence>
<dbReference type="InterPro" id="IPR036264">
    <property type="entry name" value="Bact_exopeptidase_dim_dom"/>
</dbReference>
<dbReference type="EMBL" id="JAXOFX010000003">
    <property type="protein sequence ID" value="MDZ5471325.1"/>
    <property type="molecule type" value="Genomic_DNA"/>
</dbReference>
<sequence>MSELLSFLKNHQKEMEDTLLRLVEAESPSNNKVLADQCGVVLQKEFEALIGGSVEVVPQENVGNQYCFTYGTGEETEQILIIGHYDTVWNEGALPIKKEDGLLYGPGTFDMKGGLTTTLWALKALKEFGITGKKKIVFFVSSDEEIGSNYSRQRIEEEAIKSTIVYVPESSISPDAAVKTARKGVGWFTISVTGITGHAGIDPWSGVSAIDELALQMVDIKKLASKEEGISINVGMVLGGSRPNVIAKSASAEIDVRITTREQAEEVERKILDRAPFLDGTTVEVTGGINRYPLERDDKVVELYEQLKEIAACHGYDLKEGSSGGASDGNFTAGLGIPTIDGLGPQGDGAHADHEHVVLTNLPYRAALLAEALKLNMK</sequence>
<dbReference type="InterPro" id="IPR017150">
    <property type="entry name" value="Pept_M20_glutamate_carboxypep"/>
</dbReference>
<protein>
    <submittedName>
        <fullName evidence="6">M20 family metallopeptidase</fullName>
    </submittedName>
</protein>
<accession>A0ABU5IW21</accession>
<dbReference type="RefSeq" id="WP_322445623.1">
    <property type="nucleotide sequence ID" value="NZ_JAXOFX010000003.1"/>
</dbReference>
<keyword evidence="3" id="KW-0378">Hydrolase</keyword>
<comment type="cofactor">
    <cofactor evidence="1">
        <name>Zn(2+)</name>
        <dbReference type="ChEBI" id="CHEBI:29105"/>
    </cofactor>
</comment>
<dbReference type="InterPro" id="IPR050072">
    <property type="entry name" value="Peptidase_M20A"/>
</dbReference>
<dbReference type="InterPro" id="IPR011650">
    <property type="entry name" value="Peptidase_M20_dimer"/>
</dbReference>
<dbReference type="Pfam" id="PF07687">
    <property type="entry name" value="M20_dimer"/>
    <property type="match status" value="1"/>
</dbReference>
<dbReference type="PANTHER" id="PTHR43808:SF9">
    <property type="entry name" value="BLL0789 PROTEIN"/>
    <property type="match status" value="1"/>
</dbReference>
<dbReference type="InterPro" id="IPR001261">
    <property type="entry name" value="ArgE/DapE_CS"/>
</dbReference>
<proteinExistence type="predicted"/>
<evidence type="ECO:0000256" key="4">
    <source>
        <dbReference type="ARBA" id="ARBA00022833"/>
    </source>
</evidence>
<dbReference type="PANTHER" id="PTHR43808">
    <property type="entry name" value="ACETYLORNITHINE DEACETYLASE"/>
    <property type="match status" value="1"/>
</dbReference>